<keyword evidence="6" id="KW-0131">Cell cycle</keyword>
<evidence type="ECO:0000256" key="4">
    <source>
        <dbReference type="ARBA" id="ARBA00022895"/>
    </source>
</evidence>
<proteinExistence type="predicted"/>
<keyword evidence="5" id="KW-0539">Nucleus</keyword>
<feature type="region of interest" description="Disordered" evidence="7">
    <location>
        <begin position="934"/>
        <end position="999"/>
    </location>
</feature>
<dbReference type="GO" id="GO:0000781">
    <property type="term" value="C:chromosome, telomeric region"/>
    <property type="evidence" value="ECO:0007669"/>
    <property type="project" value="UniProtKB-SubCell"/>
</dbReference>
<evidence type="ECO:0000256" key="1">
    <source>
        <dbReference type="ARBA" id="ARBA00004123"/>
    </source>
</evidence>
<dbReference type="SUPFAM" id="SSF48371">
    <property type="entry name" value="ARM repeat"/>
    <property type="match status" value="1"/>
</dbReference>
<sequence>MADFTTQYEELKTLLSSCANINTKSEKSFLYSTLLQLQEHSTTDPSLLQLLADSSHVLLPLMANDIAHDDEEIASQALKCMGFMIYHPSIVSGISGDDADMVLSSLQKVILSTRIKSVCNIGVWCISVQQLNPLFLNAHIESLVRAIVHALDNPTGSLSTTFEAMQAVMKLETQVNEKMRATSSLWGPPIYRRLVSADKRERDMSERCLQKIKSLICPPPSELSKVVIVDVKRKLLPAMEELLKQGMKIQAMQAWGWYTRLIGSCAIKNRHLINQLLKVPEQTFSDSDPQVKIASQTAWEALIDALVILPTQESTTEVAAQQTYEDKNGIFETNRLTKSIKLIMTPLIGVMSSKCDLSVHLSCLNTWNYLLHKLDTCVNHPLAIKTVLEPMLEVVFRVGPDGKNIWSWNFCLDIIDSYALARKLDDEKHYSIKWMPWNIGQFDFFVKMVGIFISHGEVGCDAALKIFRASLKSVQLNLSRSSVPFSEIMLFINNIIPCLQKISESGIGQTFLDFIEIATEELQPSILGSPLYKTKLDTKYSENMNELNEENSSVSPVVYFIILYFHDIISSTSDAWKMSKYVTFLLKSYDSYDILHTLTCLLYKFSVPDCLNYWIVIANCLKDYMDGKSEPDENWDLLVSRFLAYPFVFFSLGSEKNLDRVQIVQPWKSIYMSTKCSESLFPVFDRFLEDYSKIDPTENTRGYDYLSLCGDAIICVLEHILNSSNNVGDHERVHFTKTSLQCTARYLSVSYAEAKSNPQILDTTSRVFSTLSRVVKSFHFEDDIIPFVQIISDPLIQWLSDFEQQHKNTIHQLHQLWISTLKCLQTSWPPINFNSTFLKLQATLLETTLDHPNNPISNPTIAFWNATYGQQVKLDYPQNLLPVLDKLSRNGKINLCKKRYSRTTDDTVDPQLKHKVTTTLNRCGKRVEAMVDQVNGSGSNVPKRKKLELTEHQKEVRRAQQGKSKDCEGRGPGVRTYTSADFSQGNQDESQEDSQDVRNVESILEMLKKGDKTF</sequence>
<gene>
    <name evidence="9" type="ORF">QVD17_29711</name>
</gene>
<dbReference type="Proteomes" id="UP001229421">
    <property type="component" value="Unassembled WGS sequence"/>
</dbReference>
<dbReference type="EMBL" id="JAUHHV010000008">
    <property type="protein sequence ID" value="KAK1413974.1"/>
    <property type="molecule type" value="Genomic_DNA"/>
</dbReference>
<keyword evidence="10" id="KW-1185">Reference proteome</keyword>
<dbReference type="Gene3D" id="1.25.10.10">
    <property type="entry name" value="Leucine-rich Repeat Variant"/>
    <property type="match status" value="1"/>
</dbReference>
<dbReference type="GO" id="GO:0000723">
    <property type="term" value="P:telomere maintenance"/>
    <property type="evidence" value="ECO:0007669"/>
    <property type="project" value="TreeGrafter"/>
</dbReference>
<dbReference type="AlphaFoldDB" id="A0AAD8NLJ3"/>
<evidence type="ECO:0000256" key="3">
    <source>
        <dbReference type="ARBA" id="ARBA00022454"/>
    </source>
</evidence>
<dbReference type="InterPro" id="IPR022031">
    <property type="entry name" value="Rif1_N"/>
</dbReference>
<evidence type="ECO:0000313" key="9">
    <source>
        <dbReference type="EMBL" id="KAK1413974.1"/>
    </source>
</evidence>
<evidence type="ECO:0000256" key="6">
    <source>
        <dbReference type="ARBA" id="ARBA00023306"/>
    </source>
</evidence>
<evidence type="ECO:0000259" key="8">
    <source>
        <dbReference type="Pfam" id="PF12231"/>
    </source>
</evidence>
<feature type="compositionally biased region" description="Polar residues" evidence="7">
    <location>
        <begin position="976"/>
        <end position="988"/>
    </location>
</feature>
<dbReference type="GO" id="GO:0005634">
    <property type="term" value="C:nucleus"/>
    <property type="evidence" value="ECO:0007669"/>
    <property type="project" value="UniProtKB-SubCell"/>
</dbReference>
<dbReference type="InterPro" id="IPR016024">
    <property type="entry name" value="ARM-type_fold"/>
</dbReference>
<keyword evidence="3" id="KW-0158">Chromosome</keyword>
<protein>
    <recommendedName>
        <fullName evidence="8">Telomere-associated protein Rif1 N-terminal domain-containing protein</fullName>
    </recommendedName>
</protein>
<evidence type="ECO:0000256" key="2">
    <source>
        <dbReference type="ARBA" id="ARBA00004574"/>
    </source>
</evidence>
<keyword evidence="4" id="KW-0779">Telomere</keyword>
<dbReference type="PANTHER" id="PTHR22928">
    <property type="entry name" value="TELOMERE-ASSOCIATED PROTEIN RIF1"/>
    <property type="match status" value="1"/>
</dbReference>
<accession>A0AAD8NLJ3</accession>
<dbReference type="Pfam" id="PF12231">
    <property type="entry name" value="Rif1_N"/>
    <property type="match status" value="1"/>
</dbReference>
<dbReference type="PANTHER" id="PTHR22928:SF3">
    <property type="entry name" value="TELOMERE-ASSOCIATED PROTEIN RIF1"/>
    <property type="match status" value="1"/>
</dbReference>
<feature type="domain" description="Telomere-associated protein Rif1 N-terminal" evidence="8">
    <location>
        <begin position="26"/>
        <end position="374"/>
    </location>
</feature>
<name>A0AAD8NLJ3_TARER</name>
<comment type="caution">
    <text evidence="9">The sequence shown here is derived from an EMBL/GenBank/DDBJ whole genome shotgun (WGS) entry which is preliminary data.</text>
</comment>
<reference evidence="9" key="1">
    <citation type="journal article" date="2023" name="bioRxiv">
        <title>Improved chromosome-level genome assembly for marigold (Tagetes erecta).</title>
        <authorList>
            <person name="Jiang F."/>
            <person name="Yuan L."/>
            <person name="Wang S."/>
            <person name="Wang H."/>
            <person name="Xu D."/>
            <person name="Wang A."/>
            <person name="Fan W."/>
        </authorList>
    </citation>
    <scope>NUCLEOTIDE SEQUENCE</scope>
    <source>
        <strain evidence="9">WSJ</strain>
        <tissue evidence="9">Leaf</tissue>
    </source>
</reference>
<feature type="compositionally biased region" description="Basic and acidic residues" evidence="7">
    <location>
        <begin position="947"/>
        <end position="969"/>
    </location>
</feature>
<evidence type="ECO:0000256" key="5">
    <source>
        <dbReference type="ARBA" id="ARBA00023242"/>
    </source>
</evidence>
<evidence type="ECO:0000256" key="7">
    <source>
        <dbReference type="SAM" id="MobiDB-lite"/>
    </source>
</evidence>
<evidence type="ECO:0000313" key="10">
    <source>
        <dbReference type="Proteomes" id="UP001229421"/>
    </source>
</evidence>
<comment type="subcellular location">
    <subcellularLocation>
        <location evidence="2">Chromosome</location>
        <location evidence="2">Telomere</location>
    </subcellularLocation>
    <subcellularLocation>
        <location evidence="1">Nucleus</location>
    </subcellularLocation>
</comment>
<organism evidence="9 10">
    <name type="scientific">Tagetes erecta</name>
    <name type="common">African marigold</name>
    <dbReference type="NCBI Taxonomy" id="13708"/>
    <lineage>
        <taxon>Eukaryota</taxon>
        <taxon>Viridiplantae</taxon>
        <taxon>Streptophyta</taxon>
        <taxon>Embryophyta</taxon>
        <taxon>Tracheophyta</taxon>
        <taxon>Spermatophyta</taxon>
        <taxon>Magnoliopsida</taxon>
        <taxon>eudicotyledons</taxon>
        <taxon>Gunneridae</taxon>
        <taxon>Pentapetalae</taxon>
        <taxon>asterids</taxon>
        <taxon>campanulids</taxon>
        <taxon>Asterales</taxon>
        <taxon>Asteraceae</taxon>
        <taxon>Asteroideae</taxon>
        <taxon>Heliantheae alliance</taxon>
        <taxon>Tageteae</taxon>
        <taxon>Tagetes</taxon>
    </lineage>
</organism>
<dbReference type="InterPro" id="IPR011989">
    <property type="entry name" value="ARM-like"/>
</dbReference>